<dbReference type="SUPFAM" id="SSF52922">
    <property type="entry name" value="TK C-terminal domain-like"/>
    <property type="match status" value="1"/>
</dbReference>
<evidence type="ECO:0000313" key="11">
    <source>
        <dbReference type="Proteomes" id="UP000319557"/>
    </source>
</evidence>
<dbReference type="SUPFAM" id="SSF52518">
    <property type="entry name" value="Thiamin diphosphate-binding fold (THDP-binding)"/>
    <property type="match status" value="2"/>
</dbReference>
<evidence type="ECO:0000259" key="9">
    <source>
        <dbReference type="PROSITE" id="PS50968"/>
    </source>
</evidence>
<gene>
    <name evidence="10" type="primary">bkdA2</name>
    <name evidence="10" type="ORF">EC9_16590</name>
</gene>
<dbReference type="InterPro" id="IPR005475">
    <property type="entry name" value="Transketolase-like_Pyr-bd"/>
</dbReference>
<comment type="cofactor">
    <cofactor evidence="2">
        <name>thiamine diphosphate</name>
        <dbReference type="ChEBI" id="CHEBI:58937"/>
    </cofactor>
</comment>
<keyword evidence="7 10" id="KW-0560">Oxidoreductase</keyword>
<organism evidence="10 11">
    <name type="scientific">Rosistilla ulvae</name>
    <dbReference type="NCBI Taxonomy" id="1930277"/>
    <lineage>
        <taxon>Bacteria</taxon>
        <taxon>Pseudomonadati</taxon>
        <taxon>Planctomycetota</taxon>
        <taxon>Planctomycetia</taxon>
        <taxon>Pirellulales</taxon>
        <taxon>Pirellulaceae</taxon>
        <taxon>Rosistilla</taxon>
    </lineage>
</organism>
<dbReference type="Pfam" id="PF08545">
    <property type="entry name" value="ACP_syn_III"/>
    <property type="match status" value="1"/>
</dbReference>
<feature type="domain" description="Lipoyl-binding" evidence="9">
    <location>
        <begin position="669"/>
        <end position="749"/>
    </location>
</feature>
<dbReference type="AlphaFoldDB" id="A0A517LXY4"/>
<dbReference type="SUPFAM" id="SSF51230">
    <property type="entry name" value="Single hybrid motif"/>
    <property type="match status" value="1"/>
</dbReference>
<dbReference type="InterPro" id="IPR013751">
    <property type="entry name" value="ACP_syn_III_N"/>
</dbReference>
<evidence type="ECO:0000256" key="5">
    <source>
        <dbReference type="ARBA" id="ARBA00022679"/>
    </source>
</evidence>
<dbReference type="CDD" id="cd02000">
    <property type="entry name" value="TPP_E1_PDC_ADC_BCADC"/>
    <property type="match status" value="1"/>
</dbReference>
<comment type="function">
    <text evidence="3">E1 component of the 2-oxoglutarate dehydrogenase (OGDH) complex which catalyzes the decarboxylation of 2-oxoglutarate, the first step in the conversion of 2-oxoglutarate to succinyl-CoA and CO(2).</text>
</comment>
<dbReference type="PROSITE" id="PS50968">
    <property type="entry name" value="BIOTINYL_LIPOYL"/>
    <property type="match status" value="1"/>
</dbReference>
<evidence type="ECO:0000256" key="7">
    <source>
        <dbReference type="ARBA" id="ARBA00023002"/>
    </source>
</evidence>
<keyword evidence="8" id="KW-0786">Thiamine pyrophosphate</keyword>
<sequence length="1107" mass="120304">MDRNQLLSLYKSLFTAREVDRVEQELTRRGEAFFHVSGAGHEAPAVLARHLTKHDWLHLHYRDKALMIARGVTARKFFDASLCNDTSHSRGRQMCAQMSDADLHILSLGGPVGNAALQAVGVAAATKENKNKPVTIYCIGDGSTQEGEFLEGVAEAVRLQVPLMIVIQDNQWAISTETRGQTFFSRPDGDADSFYGLPLHRVDGRDIIGSDEAMGDLVQQVRESRGPALVLLQTERLSNHTNADDQSIYRPTEDIEAAQKERDPLVRFEQQLLERGISEAELAAIRETVVAEVAADENDAIYAAQPSATHEAKKPLLVELTHPSREQRGDREADGQLTMKDAMRSVLRDRLGNDDRVFLYGQDIEDPKGDVFGVTRGLSTAFPGRVCNAPLSESTILGNAIGRSLVGQRPVAFIQFADFLPLAYNQLTSELGSMYWRTNGTWESPVIVMVPCGGYRPGLGPFHSHSFESVCAHIPGVDVYMPSTAGDAAGMLNAAFESGRPSVFFYPKALLNDPSQSTSPDTAKQFTPIGVARKVRAGRDITLVGWGNTVGLCEKSATALEQAGIEAEVIDLRSLSPWDEATVLASAEKTARMIVVHEDNHTCGIGGEVVATIAEKTRVPVAMRRVTRADTLIPCNFANQIEVLPSYKRVLSTAAELLNMDIEWIPPKELEVGMAEIEAIGSGPSDENVLLVELNIKPGQQVSRGDIVASLEATKSVFDLTSQIDGTIEEIFVAEGDTVPVGDVIASVRCATDNKRPKPVTTENPGTPVLRRRVTDPNRLLVPRQTIERRPFDVGISSVATVQGSRLITNEELVEGKSMSPEDIMRRTGIQFRHWVQGSETAQSMASQACWEVLDKEGLIVDDIDLVICATTSPSVVTPSMACQVLHQLTGGASEAMIQAYDISAACSGYLYALQAGYDFLQSKPHARVLVVTAEVLSPLLDLGDLDTAILFGDASSATVLYGEDHFGQSKARLHRPELSARADDGSTLSVPSQNNGFIKMKGRKVFAEAVRAMIGSMTRVCDQQGYGIDNLDLIIPHQANQRIIDAIQSRVSSSVFSNIREHGNTSSTSIPLCLDEVLPKMKPGERFGMCAYGGGVTFGAGILEKN</sequence>
<evidence type="ECO:0000256" key="6">
    <source>
        <dbReference type="ARBA" id="ARBA00022823"/>
    </source>
</evidence>
<reference evidence="10 11" key="1">
    <citation type="submission" date="2019-02" db="EMBL/GenBank/DDBJ databases">
        <title>Deep-cultivation of Planctomycetes and their phenomic and genomic characterization uncovers novel biology.</title>
        <authorList>
            <person name="Wiegand S."/>
            <person name="Jogler M."/>
            <person name="Boedeker C."/>
            <person name="Pinto D."/>
            <person name="Vollmers J."/>
            <person name="Rivas-Marin E."/>
            <person name="Kohn T."/>
            <person name="Peeters S.H."/>
            <person name="Heuer A."/>
            <person name="Rast P."/>
            <person name="Oberbeckmann S."/>
            <person name="Bunk B."/>
            <person name="Jeske O."/>
            <person name="Meyerdierks A."/>
            <person name="Storesund J.E."/>
            <person name="Kallscheuer N."/>
            <person name="Luecker S."/>
            <person name="Lage O.M."/>
            <person name="Pohl T."/>
            <person name="Merkel B.J."/>
            <person name="Hornburger P."/>
            <person name="Mueller R.-W."/>
            <person name="Bruemmer F."/>
            <person name="Labrenz M."/>
            <person name="Spormann A.M."/>
            <person name="Op den Camp H."/>
            <person name="Overmann J."/>
            <person name="Amann R."/>
            <person name="Jetten M.S.M."/>
            <person name="Mascher T."/>
            <person name="Medema M.H."/>
            <person name="Devos D.P."/>
            <person name="Kaster A.-K."/>
            <person name="Ovreas L."/>
            <person name="Rohde M."/>
            <person name="Galperin M.Y."/>
            <person name="Jogler C."/>
        </authorList>
    </citation>
    <scope>NUCLEOTIDE SEQUENCE [LARGE SCALE GENOMIC DNA]</scope>
    <source>
        <strain evidence="10 11">EC9</strain>
    </source>
</reference>
<keyword evidence="6" id="KW-0450">Lipoyl</keyword>
<dbReference type="Pfam" id="PF00676">
    <property type="entry name" value="E1_dh"/>
    <property type="match status" value="1"/>
</dbReference>
<protein>
    <recommendedName>
        <fullName evidence="4">3-methyl-2-oxobutanoate dehydrogenase (2-methylpropanoyl-transferring)</fullName>
        <ecNumber evidence="4">1.2.4.4</ecNumber>
    </recommendedName>
</protein>
<dbReference type="PROSITE" id="PS00189">
    <property type="entry name" value="LIPOYL"/>
    <property type="match status" value="1"/>
</dbReference>
<dbReference type="Gene3D" id="3.40.47.10">
    <property type="match status" value="2"/>
</dbReference>
<dbReference type="GO" id="GO:0003863">
    <property type="term" value="F:branched-chain 2-oxo acid dehydrogenase activity"/>
    <property type="evidence" value="ECO:0007669"/>
    <property type="project" value="UniProtKB-EC"/>
</dbReference>
<dbReference type="InterPro" id="IPR013747">
    <property type="entry name" value="ACP_syn_III_C"/>
</dbReference>
<dbReference type="SMART" id="SM00861">
    <property type="entry name" value="Transket_pyr"/>
    <property type="match status" value="1"/>
</dbReference>
<dbReference type="PANTHER" id="PTHR42980">
    <property type="entry name" value="2-OXOISOVALERATE DEHYDROGENASE SUBUNIT BETA-RELATED"/>
    <property type="match status" value="1"/>
</dbReference>
<dbReference type="Gene3D" id="2.40.50.100">
    <property type="match status" value="1"/>
</dbReference>
<dbReference type="Proteomes" id="UP000319557">
    <property type="component" value="Chromosome"/>
</dbReference>
<evidence type="ECO:0000256" key="4">
    <source>
        <dbReference type="ARBA" id="ARBA00012277"/>
    </source>
</evidence>
<dbReference type="GO" id="GO:0007584">
    <property type="term" value="P:response to nutrient"/>
    <property type="evidence" value="ECO:0007669"/>
    <property type="project" value="TreeGrafter"/>
</dbReference>
<dbReference type="PANTHER" id="PTHR42980:SF1">
    <property type="entry name" value="2-OXOISOVALERATE DEHYDROGENASE SUBUNIT BETA, MITOCHONDRIAL"/>
    <property type="match status" value="1"/>
</dbReference>
<evidence type="ECO:0000256" key="2">
    <source>
        <dbReference type="ARBA" id="ARBA00001964"/>
    </source>
</evidence>
<dbReference type="RefSeq" id="WP_145343868.1">
    <property type="nucleotide sequence ID" value="NZ_CP036261.1"/>
</dbReference>
<accession>A0A517LXY4</accession>
<dbReference type="InterPro" id="IPR011053">
    <property type="entry name" value="Single_hybrid_motif"/>
</dbReference>
<dbReference type="Pfam" id="PF00364">
    <property type="entry name" value="Biotin_lipoyl"/>
    <property type="match status" value="1"/>
</dbReference>
<dbReference type="InterPro" id="IPR009014">
    <property type="entry name" value="Transketo_C/PFOR_II"/>
</dbReference>
<dbReference type="GO" id="GO:0006633">
    <property type="term" value="P:fatty acid biosynthetic process"/>
    <property type="evidence" value="ECO:0007669"/>
    <property type="project" value="InterPro"/>
</dbReference>
<dbReference type="NCBIfam" id="NF006829">
    <property type="entry name" value="PRK09352.1"/>
    <property type="match status" value="1"/>
</dbReference>
<dbReference type="GO" id="GO:0004315">
    <property type="term" value="F:3-oxoacyl-[acyl-carrier-protein] synthase activity"/>
    <property type="evidence" value="ECO:0007669"/>
    <property type="project" value="InterPro"/>
</dbReference>
<evidence type="ECO:0000256" key="1">
    <source>
        <dbReference type="ARBA" id="ARBA00001938"/>
    </source>
</evidence>
<dbReference type="InterPro" id="IPR029061">
    <property type="entry name" value="THDP-binding"/>
</dbReference>
<dbReference type="InterPro" id="IPR001017">
    <property type="entry name" value="DH_E1"/>
</dbReference>
<proteinExistence type="predicted"/>
<dbReference type="Pfam" id="PF08541">
    <property type="entry name" value="ACP_syn_III_C"/>
    <property type="match status" value="1"/>
</dbReference>
<comment type="cofactor">
    <cofactor evidence="1">
        <name>(R)-lipoate</name>
        <dbReference type="ChEBI" id="CHEBI:83088"/>
    </cofactor>
</comment>
<evidence type="ECO:0000256" key="3">
    <source>
        <dbReference type="ARBA" id="ARBA00003906"/>
    </source>
</evidence>
<dbReference type="EMBL" id="CP036261">
    <property type="protein sequence ID" value="QDS87480.1"/>
    <property type="molecule type" value="Genomic_DNA"/>
</dbReference>
<keyword evidence="11" id="KW-1185">Reference proteome</keyword>
<dbReference type="InterPro" id="IPR033248">
    <property type="entry name" value="Transketolase_C"/>
</dbReference>
<dbReference type="SUPFAM" id="SSF53901">
    <property type="entry name" value="Thiolase-like"/>
    <property type="match status" value="1"/>
</dbReference>
<dbReference type="Pfam" id="PF02780">
    <property type="entry name" value="Transketolase_C"/>
    <property type="match status" value="1"/>
</dbReference>
<evidence type="ECO:0000256" key="8">
    <source>
        <dbReference type="ARBA" id="ARBA00023052"/>
    </source>
</evidence>
<dbReference type="CDD" id="cd00830">
    <property type="entry name" value="KAS_III"/>
    <property type="match status" value="1"/>
</dbReference>
<dbReference type="Pfam" id="PF02779">
    <property type="entry name" value="Transket_pyr"/>
    <property type="match status" value="1"/>
</dbReference>
<dbReference type="OrthoDB" id="8732661at2"/>
<dbReference type="Gene3D" id="3.40.50.970">
    <property type="match status" value="2"/>
</dbReference>
<dbReference type="KEGG" id="ruv:EC9_16590"/>
<dbReference type="GO" id="GO:0009083">
    <property type="term" value="P:branched-chain amino acid catabolic process"/>
    <property type="evidence" value="ECO:0007669"/>
    <property type="project" value="TreeGrafter"/>
</dbReference>
<keyword evidence="5" id="KW-0808">Transferase</keyword>
<dbReference type="InterPro" id="IPR003016">
    <property type="entry name" value="2-oxoA_DH_lipoyl-BS"/>
</dbReference>
<dbReference type="InterPro" id="IPR016039">
    <property type="entry name" value="Thiolase-like"/>
</dbReference>
<dbReference type="Gene3D" id="3.40.50.920">
    <property type="match status" value="1"/>
</dbReference>
<dbReference type="EC" id="1.2.4.4" evidence="4"/>
<name>A0A517LXY4_9BACT</name>
<dbReference type="InterPro" id="IPR000089">
    <property type="entry name" value="Biotin_lipoyl"/>
</dbReference>
<evidence type="ECO:0000313" key="10">
    <source>
        <dbReference type="EMBL" id="QDS87480.1"/>
    </source>
</evidence>
<dbReference type="CDD" id="cd06849">
    <property type="entry name" value="lipoyl_domain"/>
    <property type="match status" value="1"/>
</dbReference>